<gene>
    <name evidence="1" type="ORF">LCGC14_1908280</name>
</gene>
<dbReference type="EMBL" id="LAZR01020111">
    <property type="protein sequence ID" value="KKL90075.1"/>
    <property type="molecule type" value="Genomic_DNA"/>
</dbReference>
<protein>
    <submittedName>
        <fullName evidence="1">Uncharacterized protein</fullName>
    </submittedName>
</protein>
<dbReference type="AlphaFoldDB" id="A0A0F9I8D1"/>
<proteinExistence type="predicted"/>
<sequence length="89" mass="10354">MKTELEIAKENIQSYLKKNSTLARMFSKNNLYAIVGISLSHKQSCQRFLEFFGDCRGLLPEKRFTLNELIEEKITDLHNAIKLYEENGV</sequence>
<organism evidence="1">
    <name type="scientific">marine sediment metagenome</name>
    <dbReference type="NCBI Taxonomy" id="412755"/>
    <lineage>
        <taxon>unclassified sequences</taxon>
        <taxon>metagenomes</taxon>
        <taxon>ecological metagenomes</taxon>
    </lineage>
</organism>
<name>A0A0F9I8D1_9ZZZZ</name>
<reference evidence="1" key="1">
    <citation type="journal article" date="2015" name="Nature">
        <title>Complex archaea that bridge the gap between prokaryotes and eukaryotes.</title>
        <authorList>
            <person name="Spang A."/>
            <person name="Saw J.H."/>
            <person name="Jorgensen S.L."/>
            <person name="Zaremba-Niedzwiedzka K."/>
            <person name="Martijn J."/>
            <person name="Lind A.E."/>
            <person name="van Eijk R."/>
            <person name="Schleper C."/>
            <person name="Guy L."/>
            <person name="Ettema T.J."/>
        </authorList>
    </citation>
    <scope>NUCLEOTIDE SEQUENCE</scope>
</reference>
<accession>A0A0F9I8D1</accession>
<comment type="caution">
    <text evidence="1">The sequence shown here is derived from an EMBL/GenBank/DDBJ whole genome shotgun (WGS) entry which is preliminary data.</text>
</comment>
<evidence type="ECO:0000313" key="1">
    <source>
        <dbReference type="EMBL" id="KKL90075.1"/>
    </source>
</evidence>